<dbReference type="Gene3D" id="3.90.550.20">
    <property type="match status" value="1"/>
</dbReference>
<dbReference type="Pfam" id="PF05704">
    <property type="entry name" value="Caps_synth"/>
    <property type="match status" value="1"/>
</dbReference>
<name>A0A6N8G3Z9_9CHRO</name>
<reference evidence="1 2" key="1">
    <citation type="journal article" date="2019" name="Front. Microbiol.">
        <title>Genomic Features for Desiccation Tolerance and Sugar Biosynthesis in the Extremophile Gloeocapsopsis sp. UTEX B3054.</title>
        <authorList>
            <person name="Urrejola C."/>
            <person name="Alcorta J."/>
            <person name="Salas L."/>
            <person name="Vasquez M."/>
            <person name="Polz M.F."/>
            <person name="Vicuna R."/>
            <person name="Diez B."/>
        </authorList>
    </citation>
    <scope>NUCLEOTIDE SEQUENCE [LARGE SCALE GENOMIC DNA]</scope>
    <source>
        <strain evidence="1 2">1H9</strain>
    </source>
</reference>
<organism evidence="1 2">
    <name type="scientific">Gloeocapsopsis dulcis AAB1 = 1H9</name>
    <dbReference type="NCBI Taxonomy" id="1433147"/>
    <lineage>
        <taxon>Bacteria</taxon>
        <taxon>Bacillati</taxon>
        <taxon>Cyanobacteriota</taxon>
        <taxon>Cyanophyceae</taxon>
        <taxon>Oscillatoriophycideae</taxon>
        <taxon>Chroococcales</taxon>
        <taxon>Chroococcaceae</taxon>
        <taxon>Gloeocapsopsis</taxon>
        <taxon>Gloeocapsopsis dulcis</taxon>
    </lineage>
</organism>
<comment type="caution">
    <text evidence="1">The sequence shown here is derived from an EMBL/GenBank/DDBJ whole genome shotgun (WGS) entry which is preliminary data.</text>
</comment>
<evidence type="ECO:0000313" key="2">
    <source>
        <dbReference type="Proteomes" id="UP000441797"/>
    </source>
</evidence>
<dbReference type="PANTHER" id="PTHR32385:SF22">
    <property type="entry name" value="MANNOSYL PHOSPHORYLINOSITOL CERAMIDE SYNTHASE SUR1"/>
    <property type="match status" value="1"/>
</dbReference>
<dbReference type="SUPFAM" id="SSF53448">
    <property type="entry name" value="Nucleotide-diphospho-sugar transferases"/>
    <property type="match status" value="1"/>
</dbReference>
<dbReference type="PANTHER" id="PTHR32385">
    <property type="entry name" value="MANNOSYL PHOSPHORYLINOSITOL CERAMIDE SYNTHASE"/>
    <property type="match status" value="1"/>
</dbReference>
<dbReference type="GO" id="GO:0000030">
    <property type="term" value="F:mannosyltransferase activity"/>
    <property type="evidence" value="ECO:0007669"/>
    <property type="project" value="TreeGrafter"/>
</dbReference>
<keyword evidence="2" id="KW-1185">Reference proteome</keyword>
<sequence length="290" mass="34487">MLNKTIWLLWLQGWNSVPWLVEQVAESWEINNPEWNIEYVTLDKLHKYVNDIDYIYDKNKKISPQHKADIIRLSLLKNYGGVWADATMLCMQPLNTWVEEAVKPAGLWMYHGHGAGMSCKNGSTIWLITSEKDSLMINKWKSACDEYWKNRTEADSYFWLDGLFRKLFESDIEFKNRWKLAPHLYSELKGQAHSLARRNRTRMLSNNPNLKKIFREKPPYALKLWWRDWQSKFPDINSPECKNSNGYFAVQMSKRKLVFKHKMTFKGSIVFQAKMFISDVAYFLRQRLVL</sequence>
<dbReference type="GO" id="GO:0016020">
    <property type="term" value="C:membrane"/>
    <property type="evidence" value="ECO:0007669"/>
    <property type="project" value="GOC"/>
</dbReference>
<accession>A0A6N8G3Z9</accession>
<dbReference type="Proteomes" id="UP000441797">
    <property type="component" value="Unassembled WGS sequence"/>
</dbReference>
<evidence type="ECO:0008006" key="3">
    <source>
        <dbReference type="Google" id="ProtNLM"/>
    </source>
</evidence>
<dbReference type="InterPro" id="IPR051706">
    <property type="entry name" value="Glycosyltransferase_domain"/>
</dbReference>
<dbReference type="InterPro" id="IPR008441">
    <property type="entry name" value="AfumC-like_glycosyl_Trfase"/>
</dbReference>
<dbReference type="AlphaFoldDB" id="A0A6N8G3Z9"/>
<gene>
    <name evidence="1" type="ORF">BWI75_21075</name>
</gene>
<dbReference type="EMBL" id="NAPY01000047">
    <property type="protein sequence ID" value="MUL38746.1"/>
    <property type="molecule type" value="Genomic_DNA"/>
</dbReference>
<dbReference type="GO" id="GO:0051999">
    <property type="term" value="P:mannosyl-inositol phosphorylceramide biosynthetic process"/>
    <property type="evidence" value="ECO:0007669"/>
    <property type="project" value="TreeGrafter"/>
</dbReference>
<protein>
    <recommendedName>
        <fullName evidence="3">Capsular biosynthesis protein</fullName>
    </recommendedName>
</protein>
<evidence type="ECO:0000313" key="1">
    <source>
        <dbReference type="EMBL" id="MUL38746.1"/>
    </source>
</evidence>
<proteinExistence type="predicted"/>
<dbReference type="InterPro" id="IPR029044">
    <property type="entry name" value="Nucleotide-diphossugar_trans"/>
</dbReference>